<organism evidence="1">
    <name type="scientific">[Candida] norvegica</name>
    <dbReference type="NCBI Taxonomy" id="49330"/>
    <lineage>
        <taxon>Eukaryota</taxon>
        <taxon>Fungi</taxon>
        <taxon>Dikarya</taxon>
        <taxon>Ascomycota</taxon>
        <taxon>Saccharomycotina</taxon>
        <taxon>Saccharomycetes</taxon>
        <taxon>Phaffomycetales</taxon>
        <taxon>Phaffomycetaceae</taxon>
        <taxon>Barnettozyma</taxon>
        <taxon>Barnettozyma/Candida clade</taxon>
    </lineage>
</organism>
<geneLocation type="mitochondrion" evidence="1"/>
<sequence>MLEIKRKEELLNNYLYKLSNKINKNNYENKNKIILKYIQEYNNKGRKLQNINKMNNWYTQLYKYNNNKLINILLIDNLVSKLLIKIFKINLNNIQSTIGITNIYINKPKFKHTINKLYIIFNYSINNNNNIINNSNNNNYYTSIINDINNILGSYNINKYNNNNNLSNYLSKIYNKEVIIIPNKIKYHYNDNIIFNKMIINNIEKYKGGLAGKYSKILRNNIPMNNHLLIKNNYINNIIKNNNIKYNNILNNNNNNINIIDIYNNININNIPNNLLTNKYLIGLNILYKGKNLNKAGISRSIKDKLLFGSLSNKLYSKYNGLLNSLQYNNILFNNNYNININKKYSLNYIPNHHSIINNNTDIATGRFKVNKVKTGVFGISTKLNTI</sequence>
<keyword evidence="1" id="KW-0687">Ribonucleoprotein</keyword>
<dbReference type="GO" id="GO:0005840">
    <property type="term" value="C:ribosome"/>
    <property type="evidence" value="ECO:0007669"/>
    <property type="project" value="UniProtKB-KW"/>
</dbReference>
<proteinExistence type="predicted"/>
<accession>S5U5F6</accession>
<gene>
    <name evidence="1" type="primary">rps3</name>
</gene>
<protein>
    <submittedName>
        <fullName evidence="1">Ribosomal protein S3</fullName>
    </submittedName>
</protein>
<dbReference type="EMBL" id="KF017573">
    <property type="protein sequence ID" value="AGS44598.1"/>
    <property type="molecule type" value="Genomic_DNA"/>
</dbReference>
<evidence type="ECO:0000313" key="1">
    <source>
        <dbReference type="EMBL" id="AGS44598.1"/>
    </source>
</evidence>
<reference evidence="1" key="1">
    <citation type="submission" date="2013-05" db="EMBL/GenBank/DDBJ databases">
        <authorList>
            <person name="Hegedusova E."/>
            <person name="Zemanova J."/>
            <person name="Brejova B."/>
            <person name="Nosek J."/>
        </authorList>
    </citation>
    <scope>NUCLEOTIDE SEQUENCE</scope>
    <source>
        <strain evidence="1">CBS 2874</strain>
    </source>
</reference>
<keyword evidence="1" id="KW-0496">Mitochondrion</keyword>
<name>S5U5F6_9ASCO</name>
<dbReference type="AlphaFoldDB" id="S5U5F6"/>
<dbReference type="GeneID" id="16695344"/>
<dbReference type="RefSeq" id="YP_008475289.1">
    <property type="nucleotide sequence ID" value="NC_022175.1"/>
</dbReference>
<keyword evidence="1" id="KW-0689">Ribosomal protein</keyword>